<feature type="compositionally biased region" description="Pro residues" evidence="1">
    <location>
        <begin position="269"/>
        <end position="278"/>
    </location>
</feature>
<sequence>MSGMNTYTNSLRNDKPVTKVYEEGVPFFVPQLSKVKTSVMCQGKTQKLLFNYESPGVSVGPTSPNALPYRKQGNHNFYTEDNLQKRQKLMEDPAVLKSIERFWETFPCIRRGGDTILVHDYVDVFTKFYKALVAPSEFSIGEARFIVEKDWARDSIDGESMSRLLFFGALFEVADIWTVDISAEEYASFLNKLFERVTMTIFDHVKLQWITAFAELDKIRSFDDDTPPDDDPDNQNLDSNENPGALGPVMGAPRPPFIRKKTRSANALLPPPSSSPPTPRERRLPELTSARRGQNESESNNEGWGPFVSDDDGQGSQDRLFERSPTKTRLEQVLEAKQMKSDDDGHSETSKTRPARLALPELSPQQVLLPIPSIYLNPDLTHAHEAERAARRRLRQNAKLVARLRRITF</sequence>
<dbReference type="Proteomes" id="UP000005238">
    <property type="component" value="Unassembled WGS sequence"/>
</dbReference>
<evidence type="ECO:0000313" key="2">
    <source>
        <dbReference type="EnsemblProtists" id="Phyra79127"/>
    </source>
</evidence>
<reference evidence="2" key="2">
    <citation type="submission" date="2015-06" db="UniProtKB">
        <authorList>
            <consortium name="EnsemblProtists"/>
        </authorList>
    </citation>
    <scope>IDENTIFICATION</scope>
    <source>
        <strain evidence="2">Pr102</strain>
    </source>
</reference>
<evidence type="ECO:0000256" key="1">
    <source>
        <dbReference type="SAM" id="MobiDB-lite"/>
    </source>
</evidence>
<proteinExistence type="predicted"/>
<dbReference type="EnsemblProtists" id="Phyra79127">
    <property type="protein sequence ID" value="Phyra79127"/>
    <property type="gene ID" value="Phyra79127"/>
</dbReference>
<dbReference type="VEuPathDB" id="FungiDB:KRP22_11148"/>
<dbReference type="VEuPathDB" id="FungiDB:KRP23_1607"/>
<dbReference type="EMBL" id="DS566034">
    <property type="status" value="NOT_ANNOTATED_CDS"/>
    <property type="molecule type" value="Genomic_DNA"/>
</dbReference>
<name>H3GQP3_PHYRM</name>
<dbReference type="OrthoDB" id="439792at2759"/>
<dbReference type="InParanoid" id="H3GQP3"/>
<dbReference type="HOGENOM" id="CLU_046626_0_0_1"/>
<keyword evidence="3" id="KW-1185">Reference proteome</keyword>
<evidence type="ECO:0000313" key="3">
    <source>
        <dbReference type="Proteomes" id="UP000005238"/>
    </source>
</evidence>
<feature type="compositionally biased region" description="Basic and acidic residues" evidence="1">
    <location>
        <begin position="319"/>
        <end position="351"/>
    </location>
</feature>
<feature type="compositionally biased region" description="Acidic residues" evidence="1">
    <location>
        <begin position="224"/>
        <end position="233"/>
    </location>
</feature>
<dbReference type="RefSeq" id="XP_067748940.1">
    <property type="nucleotide sequence ID" value="XM_067886264.1"/>
</dbReference>
<feature type="region of interest" description="Disordered" evidence="1">
    <location>
        <begin position="221"/>
        <end position="358"/>
    </location>
</feature>
<dbReference type="STRING" id="164328.H3GQP3"/>
<dbReference type="AlphaFoldDB" id="H3GQP3"/>
<accession>H3GQP3</accession>
<dbReference type="GeneID" id="94222068"/>
<dbReference type="eggNOG" id="ENOG502RY3W">
    <property type="taxonomic scope" value="Eukaryota"/>
</dbReference>
<organism evidence="2 3">
    <name type="scientific">Phytophthora ramorum</name>
    <name type="common">Sudden oak death agent</name>
    <dbReference type="NCBI Taxonomy" id="164328"/>
    <lineage>
        <taxon>Eukaryota</taxon>
        <taxon>Sar</taxon>
        <taxon>Stramenopiles</taxon>
        <taxon>Oomycota</taxon>
        <taxon>Peronosporomycetes</taxon>
        <taxon>Peronosporales</taxon>
        <taxon>Peronosporaceae</taxon>
        <taxon>Phytophthora</taxon>
    </lineage>
</organism>
<dbReference type="OMA" id="IVEKDWA"/>
<protein>
    <submittedName>
        <fullName evidence="2">Uncharacterized protein</fullName>
    </submittedName>
</protein>
<reference evidence="3" key="1">
    <citation type="journal article" date="2006" name="Science">
        <title>Phytophthora genome sequences uncover evolutionary origins and mechanisms of pathogenesis.</title>
        <authorList>
            <person name="Tyler B.M."/>
            <person name="Tripathy S."/>
            <person name="Zhang X."/>
            <person name="Dehal P."/>
            <person name="Jiang R.H."/>
            <person name="Aerts A."/>
            <person name="Arredondo F.D."/>
            <person name="Baxter L."/>
            <person name="Bensasson D."/>
            <person name="Beynon J.L."/>
            <person name="Chapman J."/>
            <person name="Damasceno C.M."/>
            <person name="Dorrance A.E."/>
            <person name="Dou D."/>
            <person name="Dickerman A.W."/>
            <person name="Dubchak I.L."/>
            <person name="Garbelotto M."/>
            <person name="Gijzen M."/>
            <person name="Gordon S.G."/>
            <person name="Govers F."/>
            <person name="Grunwald N.J."/>
            <person name="Huang W."/>
            <person name="Ivors K.L."/>
            <person name="Jones R.W."/>
            <person name="Kamoun S."/>
            <person name="Krampis K."/>
            <person name="Lamour K.H."/>
            <person name="Lee M.K."/>
            <person name="McDonald W.H."/>
            <person name="Medina M."/>
            <person name="Meijer H.J."/>
            <person name="Nordberg E.K."/>
            <person name="Maclean D.J."/>
            <person name="Ospina-Giraldo M.D."/>
            <person name="Morris P.F."/>
            <person name="Phuntumart V."/>
            <person name="Putnam N.H."/>
            <person name="Rash S."/>
            <person name="Rose J.K."/>
            <person name="Sakihama Y."/>
            <person name="Salamov A.A."/>
            <person name="Savidor A."/>
            <person name="Scheuring C.F."/>
            <person name="Smith B.M."/>
            <person name="Sobral B.W."/>
            <person name="Terry A."/>
            <person name="Torto-Alalibo T.A."/>
            <person name="Win J."/>
            <person name="Xu Z."/>
            <person name="Zhang H."/>
            <person name="Grigoriev I.V."/>
            <person name="Rokhsar D.S."/>
            <person name="Boore J.L."/>
        </authorList>
    </citation>
    <scope>NUCLEOTIDE SEQUENCE [LARGE SCALE GENOMIC DNA]</scope>
    <source>
        <strain evidence="3">Pr102</strain>
    </source>
</reference>